<evidence type="ECO:0000256" key="1">
    <source>
        <dbReference type="SAM" id="Coils"/>
    </source>
</evidence>
<proteinExistence type="predicted"/>
<accession>A0AAE0TTJ0</accession>
<evidence type="ECO:0000256" key="2">
    <source>
        <dbReference type="SAM" id="MobiDB-lite"/>
    </source>
</evidence>
<dbReference type="EMBL" id="JAUTXT010000037">
    <property type="protein sequence ID" value="KAK3672004.1"/>
    <property type="molecule type" value="Genomic_DNA"/>
</dbReference>
<gene>
    <name evidence="3" type="ORF">LTR78_008179</name>
</gene>
<feature type="coiled-coil region" evidence="1">
    <location>
        <begin position="15"/>
        <end position="42"/>
    </location>
</feature>
<name>A0AAE0TTJ0_9PEZI</name>
<evidence type="ECO:0000313" key="3">
    <source>
        <dbReference type="EMBL" id="KAK3672004.1"/>
    </source>
</evidence>
<feature type="region of interest" description="Disordered" evidence="2">
    <location>
        <begin position="128"/>
        <end position="160"/>
    </location>
</feature>
<comment type="caution">
    <text evidence="3">The sequence shown here is derived from an EMBL/GenBank/DDBJ whole genome shotgun (WGS) entry which is preliminary data.</text>
</comment>
<dbReference type="AlphaFoldDB" id="A0AAE0TTJ0"/>
<reference evidence="3" key="1">
    <citation type="submission" date="2023-07" db="EMBL/GenBank/DDBJ databases">
        <title>Black Yeasts Isolated from many extreme environments.</title>
        <authorList>
            <person name="Coleine C."/>
            <person name="Stajich J.E."/>
            <person name="Selbmann L."/>
        </authorList>
    </citation>
    <scope>NUCLEOTIDE SEQUENCE</scope>
    <source>
        <strain evidence="3">CCFEE 5485</strain>
    </source>
</reference>
<keyword evidence="4" id="KW-1185">Reference proteome</keyword>
<protein>
    <submittedName>
        <fullName evidence="3">Uncharacterized protein</fullName>
    </submittedName>
</protein>
<keyword evidence="1" id="KW-0175">Coiled coil</keyword>
<organism evidence="3 4">
    <name type="scientific">Recurvomyces mirabilis</name>
    <dbReference type="NCBI Taxonomy" id="574656"/>
    <lineage>
        <taxon>Eukaryota</taxon>
        <taxon>Fungi</taxon>
        <taxon>Dikarya</taxon>
        <taxon>Ascomycota</taxon>
        <taxon>Pezizomycotina</taxon>
        <taxon>Dothideomycetes</taxon>
        <taxon>Dothideomycetidae</taxon>
        <taxon>Mycosphaerellales</taxon>
        <taxon>Teratosphaeriaceae</taxon>
        <taxon>Recurvomyces</taxon>
    </lineage>
</organism>
<evidence type="ECO:0000313" key="4">
    <source>
        <dbReference type="Proteomes" id="UP001274830"/>
    </source>
</evidence>
<sequence>MKIIPTTTLTLQRRVEDLEVQLAEKDAKILRLEETLKQKSRNVITSRKDSLTSIRSETSFRSSITTTRRRSVAVSTPGPALDAERSLSAMDAATTSLPSPLYHDGQLIKEANFIKSTWSTIYRTRGKYRPRDQDNSEENGNDVSPIESLPGPWDPSEANTTWSELAPAGIEPTSVCTTCAKLEWSDSHPQAQSLENRSRLYPHTRDPFYNPKNPASDMYPPNRLMSRLLRRALRLAQETVWTAFRAHWPEEQRRRYLEGPEEVKLGFDEVESALRHWSWGVAKEGEVEKCGYGRKAAYSAMSNMSYLRNAVCHPDWRTPWSVDSLLRDAQALAVTMRDEPRAFKIRALRDELQAAQLQAHDELLSFVGLASLPGAKPWSLHHQRLFADVTHDISTSSPGKYDHILLRAAKEWETKYIRPGQLDPSYLNRAERAADNIEVPEKADRENMARLRQIQRVTRSMYPKRYEQARKYMQETPGHGRRASLPGAMPGVPGNVLELKRESVADIVEQRRNIEREVKELSPEQEESAKAAWPAFVEAKTEVHW</sequence>
<feature type="region of interest" description="Disordered" evidence="2">
    <location>
        <begin position="187"/>
        <end position="216"/>
    </location>
</feature>
<dbReference type="Proteomes" id="UP001274830">
    <property type="component" value="Unassembled WGS sequence"/>
</dbReference>